<dbReference type="Proteomes" id="UP000317036">
    <property type="component" value="Unassembled WGS sequence"/>
</dbReference>
<dbReference type="GO" id="GO:0030246">
    <property type="term" value="F:carbohydrate binding"/>
    <property type="evidence" value="ECO:0007669"/>
    <property type="project" value="InterPro"/>
</dbReference>
<sequence>MSEVKPLKEKRFDLQAVNKYATLMTLGNGYMGIRGSFDENYTEQTRGMYVAGIYNRFSSNDVNEIVNLPDLVGMKIEIDEEVFTLQAGEVIEYERNLDLFTGELERKLVWKNKKGHRFRFLFQRFVSKADLHTLASKVTITALDTTAALTLKTGIDAQQSNFGKQHLIEENVRVIDKRIMHATYRTSESNHLVALSTMINVSPVSAPVFVAKNRQLTASISQNLQVNQPFVLEKISAVYTSNDIDAKEVDVASIQSVEQYSLFGYDQLRNQTAAKWKAFWDHKRVKISSIDEMDQFALDFSIYHLEIMTPAHDARLSVGAKGLTGEGYKGHVFWDTEIFIAPFHLYTDPAVAKKLLIYRYLHMEEAKSKALKNGYEGTLFPWESALTGHEETPEFAAINILTGNRQKVASAIAEHHIVADIAFAVVQYYYSTFDEAFMQKEGIALLKETALFWISRASDEGGRLSIIDVIGPDEYTEHIDNNAYTNYMAANNVQQAVFFLEKYNHEDLTFVKRAKEFLQSLYLPAPNEEGIIPQDDTFLTKPEIDLTKYKQKQGSQGILLDYSRAEVNEMQILKQADVVMLLYLMPNLFSAEVVKKNLQYYEEHTIHDSSLSKAIHAIVAARCGEHEMAYRCFQEACLIDLGPNPKSSDEGVHAASLGANWLAAVFGFANITMEQNQLVISPKLPKNWSELSFPFEWQGSSLVFTISQSELSVVKKSGPEVSIKVARQIYNIQDRMLIPLHE</sequence>
<name>A0A559K7C7_9BACL</name>
<dbReference type="InterPro" id="IPR012341">
    <property type="entry name" value="6hp_glycosidase-like_sf"/>
</dbReference>
<gene>
    <name evidence="9" type="ORF">FPZ49_21275</name>
</gene>
<evidence type="ECO:0000259" key="8">
    <source>
        <dbReference type="Pfam" id="PF03636"/>
    </source>
</evidence>
<dbReference type="InterPro" id="IPR005194">
    <property type="entry name" value="Glyco_hydro_65_C"/>
</dbReference>
<evidence type="ECO:0000259" key="6">
    <source>
        <dbReference type="Pfam" id="PF03632"/>
    </source>
</evidence>
<dbReference type="PANTHER" id="PTHR11051:SF8">
    <property type="entry name" value="PROTEIN-GLUCOSYLGALACTOSYLHYDROXYLYSINE GLUCOSIDASE"/>
    <property type="match status" value="1"/>
</dbReference>
<keyword evidence="2" id="KW-0328">Glycosyltransferase</keyword>
<dbReference type="Gene3D" id="2.70.98.40">
    <property type="entry name" value="Glycoside hydrolase, family 65, N-terminal domain"/>
    <property type="match status" value="1"/>
</dbReference>
<feature type="domain" description="Glycoside hydrolase family 65 central catalytic" evidence="6">
    <location>
        <begin position="300"/>
        <end position="661"/>
    </location>
</feature>
<evidence type="ECO:0000256" key="2">
    <source>
        <dbReference type="ARBA" id="ARBA00022676"/>
    </source>
</evidence>
<evidence type="ECO:0000313" key="10">
    <source>
        <dbReference type="Proteomes" id="UP000317036"/>
    </source>
</evidence>
<feature type="active site" description="Proton donor" evidence="4">
    <location>
        <position position="474"/>
    </location>
</feature>
<evidence type="ECO:0000256" key="4">
    <source>
        <dbReference type="PIRSR" id="PIRSR036289-50"/>
    </source>
</evidence>
<feature type="binding site" evidence="5">
    <location>
        <begin position="574"/>
        <end position="575"/>
    </location>
    <ligand>
        <name>substrate</name>
    </ligand>
</feature>
<dbReference type="AlphaFoldDB" id="A0A559K7C7"/>
<dbReference type="SUPFAM" id="SSF74650">
    <property type="entry name" value="Galactose mutarotase-like"/>
    <property type="match status" value="1"/>
</dbReference>
<evidence type="ECO:0000256" key="3">
    <source>
        <dbReference type="ARBA" id="ARBA00022679"/>
    </source>
</evidence>
<keyword evidence="3" id="KW-0808">Transferase</keyword>
<dbReference type="RefSeq" id="WP_144850672.1">
    <property type="nucleotide sequence ID" value="NZ_VNJI01000029.1"/>
</dbReference>
<comment type="similarity">
    <text evidence="1">Belongs to the glycosyl hydrolase 65 family.</text>
</comment>
<accession>A0A559K7C7</accession>
<feature type="domain" description="Glycoside hydrolase family 65 C-terminal" evidence="7">
    <location>
        <begin position="674"/>
        <end position="728"/>
    </location>
</feature>
<comment type="caution">
    <text evidence="9">The sequence shown here is derived from an EMBL/GenBank/DDBJ whole genome shotgun (WGS) entry which is preliminary data.</text>
</comment>
<evidence type="ECO:0000256" key="5">
    <source>
        <dbReference type="PIRSR" id="PIRSR036289-51"/>
    </source>
</evidence>
<keyword evidence="10" id="KW-1185">Reference proteome</keyword>
<keyword evidence="9" id="KW-0378">Hydrolase</keyword>
<dbReference type="GO" id="GO:0016757">
    <property type="term" value="F:glycosyltransferase activity"/>
    <property type="evidence" value="ECO:0007669"/>
    <property type="project" value="UniProtKB-KW"/>
</dbReference>
<dbReference type="Gene3D" id="2.60.420.10">
    <property type="entry name" value="Maltose phosphorylase, domain 3"/>
    <property type="match status" value="1"/>
</dbReference>
<feature type="domain" description="Glycoside hydrolase family 65 N-terminal" evidence="8">
    <location>
        <begin position="9"/>
        <end position="241"/>
    </location>
</feature>
<dbReference type="SUPFAM" id="SSF48208">
    <property type="entry name" value="Six-hairpin glycosidases"/>
    <property type="match status" value="1"/>
</dbReference>
<dbReference type="InterPro" id="IPR037018">
    <property type="entry name" value="GH65_N"/>
</dbReference>
<dbReference type="Pfam" id="PF03633">
    <property type="entry name" value="Glyco_hydro_65C"/>
    <property type="match status" value="1"/>
</dbReference>
<dbReference type="PIRSF" id="PIRSF036289">
    <property type="entry name" value="Glycosyl_hydrolase_malt_phosph"/>
    <property type="match status" value="1"/>
</dbReference>
<organism evidence="9 10">
    <name type="scientific">Paenibacillus cremeus</name>
    <dbReference type="NCBI Taxonomy" id="2163881"/>
    <lineage>
        <taxon>Bacteria</taxon>
        <taxon>Bacillati</taxon>
        <taxon>Bacillota</taxon>
        <taxon>Bacilli</taxon>
        <taxon>Bacillales</taxon>
        <taxon>Paenibacillaceae</taxon>
        <taxon>Paenibacillus</taxon>
    </lineage>
</organism>
<dbReference type="EMBL" id="VNJI01000029">
    <property type="protein sequence ID" value="TVY07983.1"/>
    <property type="molecule type" value="Genomic_DNA"/>
</dbReference>
<proteinExistence type="inferred from homology"/>
<dbReference type="PANTHER" id="PTHR11051">
    <property type="entry name" value="GLYCOSYL HYDROLASE-RELATED"/>
    <property type="match status" value="1"/>
</dbReference>
<evidence type="ECO:0000259" key="7">
    <source>
        <dbReference type="Pfam" id="PF03633"/>
    </source>
</evidence>
<dbReference type="InterPro" id="IPR005196">
    <property type="entry name" value="Glyco_hydro_65_N"/>
</dbReference>
<dbReference type="InterPro" id="IPR017045">
    <property type="entry name" value="Malt_Pase/Glycosyl_Hdrlase"/>
</dbReference>
<dbReference type="InterPro" id="IPR011013">
    <property type="entry name" value="Gal_mutarotase_sf_dom"/>
</dbReference>
<dbReference type="Pfam" id="PF03632">
    <property type="entry name" value="Glyco_hydro_65m"/>
    <property type="match status" value="1"/>
</dbReference>
<evidence type="ECO:0000313" key="9">
    <source>
        <dbReference type="EMBL" id="TVY07983.1"/>
    </source>
</evidence>
<feature type="binding site" evidence="5">
    <location>
        <begin position="334"/>
        <end position="335"/>
    </location>
    <ligand>
        <name>substrate</name>
    </ligand>
</feature>
<dbReference type="GO" id="GO:0004553">
    <property type="term" value="F:hydrolase activity, hydrolyzing O-glycosyl compounds"/>
    <property type="evidence" value="ECO:0007669"/>
    <property type="project" value="TreeGrafter"/>
</dbReference>
<dbReference type="Gene3D" id="1.50.10.10">
    <property type="match status" value="1"/>
</dbReference>
<reference evidence="9 10" key="1">
    <citation type="submission" date="2019-07" db="EMBL/GenBank/DDBJ databases">
        <authorList>
            <person name="Kim J."/>
        </authorList>
    </citation>
    <scope>NUCLEOTIDE SEQUENCE [LARGE SCALE GENOMIC DNA]</scope>
    <source>
        <strain evidence="9 10">JC52</strain>
    </source>
</reference>
<dbReference type="GO" id="GO:0005975">
    <property type="term" value="P:carbohydrate metabolic process"/>
    <property type="evidence" value="ECO:0007669"/>
    <property type="project" value="InterPro"/>
</dbReference>
<dbReference type="InterPro" id="IPR005195">
    <property type="entry name" value="Glyco_hydro_65_M"/>
</dbReference>
<dbReference type="OrthoDB" id="9758855at2"/>
<evidence type="ECO:0000256" key="1">
    <source>
        <dbReference type="ARBA" id="ARBA00006768"/>
    </source>
</evidence>
<dbReference type="InterPro" id="IPR008928">
    <property type="entry name" value="6-hairpin_glycosidase_sf"/>
</dbReference>
<dbReference type="Pfam" id="PF03636">
    <property type="entry name" value="Glyco_hydro_65N"/>
    <property type="match status" value="1"/>
</dbReference>
<protein>
    <submittedName>
        <fullName evidence="9">Glycoside hydrolase family 65 protein</fullName>
    </submittedName>
</protein>